<reference evidence="2" key="1">
    <citation type="submission" date="2020-04" db="EMBL/GenBank/DDBJ databases">
        <authorList>
            <person name="Alioto T."/>
            <person name="Alioto T."/>
            <person name="Gomez Garrido J."/>
        </authorList>
    </citation>
    <scope>NUCLEOTIDE SEQUENCE</scope>
    <source>
        <strain evidence="2">A484AB</strain>
    </source>
</reference>
<comment type="caution">
    <text evidence="2">The sequence shown here is derived from an EMBL/GenBank/DDBJ whole genome shotgun (WGS) entry which is preliminary data.</text>
</comment>
<dbReference type="OrthoDB" id="9898867at2759"/>
<name>A0A6S7IQA2_PARCT</name>
<feature type="region of interest" description="Disordered" evidence="1">
    <location>
        <begin position="76"/>
        <end position="170"/>
    </location>
</feature>
<gene>
    <name evidence="2" type="ORF">PACLA_8A023247</name>
</gene>
<evidence type="ECO:0000313" key="2">
    <source>
        <dbReference type="EMBL" id="CAB4019000.1"/>
    </source>
</evidence>
<evidence type="ECO:0000256" key="1">
    <source>
        <dbReference type="SAM" id="MobiDB-lite"/>
    </source>
</evidence>
<keyword evidence="3" id="KW-1185">Reference proteome</keyword>
<dbReference type="Proteomes" id="UP001152795">
    <property type="component" value="Unassembled WGS sequence"/>
</dbReference>
<feature type="compositionally biased region" description="Acidic residues" evidence="1">
    <location>
        <begin position="79"/>
        <end position="106"/>
    </location>
</feature>
<organism evidence="2 3">
    <name type="scientific">Paramuricea clavata</name>
    <name type="common">Red gorgonian</name>
    <name type="synonym">Violescent sea-whip</name>
    <dbReference type="NCBI Taxonomy" id="317549"/>
    <lineage>
        <taxon>Eukaryota</taxon>
        <taxon>Metazoa</taxon>
        <taxon>Cnidaria</taxon>
        <taxon>Anthozoa</taxon>
        <taxon>Octocorallia</taxon>
        <taxon>Malacalcyonacea</taxon>
        <taxon>Plexauridae</taxon>
        <taxon>Paramuricea</taxon>
    </lineage>
</organism>
<sequence length="256" mass="28227">MAEAPEESFSLDEFETSVIENVAAVPNVDNITTCSCRGYCLRDKGRNFCPCKSINSFCSSSCHGEDYGCCMNNRRTQENDSDETDSDFSMEESESEEEGELEDSEEEGRGRGRGRARGRTRGRGRARGQQRGGRGGRGRGGRGHGRGRGRGGRGRGRLDEEPNAAENQANHEQQLVNLVEAMDIQALRQFALELLRRQPAAFADMVNGELAGGDQPQQPDPEPGNDPPEWCNCGHCIAMPTQDENKCCTDYLTFLH</sequence>
<feature type="compositionally biased region" description="Basic residues" evidence="1">
    <location>
        <begin position="111"/>
        <end position="155"/>
    </location>
</feature>
<dbReference type="EMBL" id="CACRXK020010256">
    <property type="protein sequence ID" value="CAB4019000.1"/>
    <property type="molecule type" value="Genomic_DNA"/>
</dbReference>
<proteinExistence type="predicted"/>
<protein>
    <submittedName>
        <fullName evidence="2">Uncharacterized protein</fullName>
    </submittedName>
</protein>
<evidence type="ECO:0000313" key="3">
    <source>
        <dbReference type="Proteomes" id="UP001152795"/>
    </source>
</evidence>
<accession>A0A6S7IQA2</accession>
<dbReference type="AlphaFoldDB" id="A0A6S7IQA2"/>